<dbReference type="PANTHER" id="PTHR35580">
    <property type="entry name" value="CELL SURFACE GLYCOPROTEIN (S-LAYER PROTEIN)-LIKE PROTEIN"/>
    <property type="match status" value="1"/>
</dbReference>
<dbReference type="InterPro" id="IPR052918">
    <property type="entry name" value="Motility_Chemotaxis_Reg"/>
</dbReference>
<dbReference type="SUPFAM" id="SSF101898">
    <property type="entry name" value="NHL repeat"/>
    <property type="match status" value="2"/>
</dbReference>
<protein>
    <submittedName>
        <fullName evidence="2">Uncharacterized protein</fullName>
    </submittedName>
</protein>
<feature type="signal peptide" evidence="1">
    <location>
        <begin position="1"/>
        <end position="20"/>
    </location>
</feature>
<keyword evidence="3" id="KW-1185">Reference proteome</keyword>
<feature type="non-terminal residue" evidence="2">
    <location>
        <position position="559"/>
    </location>
</feature>
<evidence type="ECO:0000313" key="3">
    <source>
        <dbReference type="Proteomes" id="UP000470771"/>
    </source>
</evidence>
<name>A0A6N9NJF7_9FLAO</name>
<dbReference type="AlphaFoldDB" id="A0A6N9NJF7"/>
<accession>A0A6N9NJF7</accession>
<evidence type="ECO:0000256" key="1">
    <source>
        <dbReference type="SAM" id="SignalP"/>
    </source>
</evidence>
<dbReference type="PANTHER" id="PTHR35580:SF1">
    <property type="entry name" value="PHYTASE-LIKE DOMAIN-CONTAINING PROTEIN"/>
    <property type="match status" value="1"/>
</dbReference>
<dbReference type="RefSeq" id="WP_207554821.1">
    <property type="nucleotide sequence ID" value="NZ_WWNE01000005.1"/>
</dbReference>
<gene>
    <name evidence="2" type="ORF">GQN54_04335</name>
</gene>
<dbReference type="EMBL" id="WWNE01000005">
    <property type="protein sequence ID" value="NBG65330.1"/>
    <property type="molecule type" value="Genomic_DNA"/>
</dbReference>
<organism evidence="2 3">
    <name type="scientific">Acidiluteibacter ferrifornacis</name>
    <dbReference type="NCBI Taxonomy" id="2692424"/>
    <lineage>
        <taxon>Bacteria</taxon>
        <taxon>Pseudomonadati</taxon>
        <taxon>Bacteroidota</taxon>
        <taxon>Flavobacteriia</taxon>
        <taxon>Flavobacteriales</taxon>
        <taxon>Cryomorphaceae</taxon>
        <taxon>Acidiluteibacter</taxon>
    </lineage>
</organism>
<feature type="chain" id="PRO_5026935981" evidence="1">
    <location>
        <begin position="21"/>
        <end position="559"/>
    </location>
</feature>
<reference evidence="2 3" key="1">
    <citation type="submission" date="2019-12" db="EMBL/GenBank/DDBJ databases">
        <authorList>
            <person name="Zhao J."/>
        </authorList>
    </citation>
    <scope>NUCLEOTIDE SEQUENCE [LARGE SCALE GENOMIC DNA]</scope>
    <source>
        <strain evidence="2 3">S-15</strain>
    </source>
</reference>
<proteinExistence type="predicted"/>
<evidence type="ECO:0000313" key="2">
    <source>
        <dbReference type="EMBL" id="NBG65330.1"/>
    </source>
</evidence>
<comment type="caution">
    <text evidence="2">The sequence shown here is derived from an EMBL/GenBank/DDBJ whole genome shotgun (WGS) entry which is preliminary data.</text>
</comment>
<keyword evidence="1" id="KW-0732">Signal</keyword>
<dbReference type="Proteomes" id="UP000470771">
    <property type="component" value="Unassembled WGS sequence"/>
</dbReference>
<sequence>MNKKLVIIAMLLNVCSIAQNNVAFKWANVLQGTNSSSLSYSIAIDHLGNSILTGYFSGTIDFDPSTSVANLTSTTSYTGTPSSDIFIAKYDKNGNYIWAINMGGDRSDQANALSVDAFGNIYITGFYQISADFDPSSSSHVLTAQVGSGGTSAFYNAFLAKYDSNGNLVWVNNLGGDKYDNSHSIALDAIGNVYITGEFVGLANFDPSSSHSNIYDTGGGNAFLAKYDSNGQNKWAISLGGNYSDVGKVVSIDNAGYIYLTGYFHGIADFDPSGSNTNLISSIKLNGFPSQDIFLAKYDSNGNIIWAKSMGGIDDDESRDLVIDNQGNTYMTGHFKGIADFDPSSNTKNLTSLGYMDVFLSKYDNNGNLLWANSFGNPYSNDIASSIALDSSGNITIAGSFYGTVDFDFSNNSAIITSAGNNDAFISKYSPNGNYLEAFSLGGMGNEYIYSLVMDKSNNINIVGYFNGINSDFDPSKATAYYSSTGISAFVAKYSECSSSNSTDIQVACDTYTWAQNSMTYTATGLYNDTIQNAAGCDSVITLNLTINNATSSATNVTA</sequence>